<organism evidence="6 7">
    <name type="scientific">Candidatus Cryptobacteroides merdigallinarum</name>
    <dbReference type="NCBI Taxonomy" id="2840770"/>
    <lineage>
        <taxon>Bacteria</taxon>
        <taxon>Pseudomonadati</taxon>
        <taxon>Bacteroidota</taxon>
        <taxon>Bacteroidia</taxon>
        <taxon>Bacteroidales</taxon>
        <taxon>Candidatus Cryptobacteroides</taxon>
    </lineage>
</organism>
<keyword evidence="1" id="KW-0547">Nucleotide-binding</keyword>
<dbReference type="SMART" id="SM00382">
    <property type="entry name" value="AAA"/>
    <property type="match status" value="1"/>
</dbReference>
<gene>
    <name evidence="6" type="ORF">IAC29_04860</name>
</gene>
<sequence>MEFQKTQLGRILEDVKRVMLAHIPIVYIPTAQVEIIQELLYGKNCIDSLVPRVCFKDGETVKLAATEIGETDGLTGTFKSIVDNYKVGGNPDSIKTPSILVSYVTDWSSVTNSARNYISLYLGIKKSENQTNPKLADAVRRSLYIIVSPKEEAIPDSIAPYVRTVRVPSLSDEEIETIILDKLKDENIPAEVISSHLLSQMIISFRGFSTTKIVQLLNLMVAEQYIEFDYVSPEEVMNIIRSAKKQMLDNSQGLKWEKPAVSGAAGLDNITRWLYARKAIFEDPELARRQHIDIPNGVLISGIPGSGKSLMAKTASTILDMPLISLDMGALLGGIMGESEHNMINALALAEQMAPCVLWIDEIEKAFSGSSQGAASSDGGVGRRMFGKFLTWMQEKSAACFVFATSNDISCLPPELFRSERFDRKFFTFMPTAIECARIFAANIQAQNKAYHEELENMPASFRKAQARELFSTVLEDETFWLKIINECCTQDIKACTLRNINYGEKDDNGNDKTPVYTWSSSSRPKNKLMTGADISALIKEAKFRIHPEPEAESGTVIYNESSMESAVRNILRDGNYKPYGETNLKDIVECFLKLHENKFVPAGDNCILDFDCYDTDKHLYIHNPDSAEKWENDYDKVLYYTVVGAINHYSKELRTVKTQRA</sequence>
<dbReference type="GO" id="GO:0005524">
    <property type="term" value="F:ATP binding"/>
    <property type="evidence" value="ECO:0007669"/>
    <property type="project" value="UniProtKB-KW"/>
</dbReference>
<evidence type="ECO:0000259" key="5">
    <source>
        <dbReference type="SMART" id="SM00382"/>
    </source>
</evidence>
<dbReference type="GO" id="GO:0016887">
    <property type="term" value="F:ATP hydrolysis activity"/>
    <property type="evidence" value="ECO:0007669"/>
    <property type="project" value="InterPro"/>
</dbReference>
<evidence type="ECO:0000256" key="1">
    <source>
        <dbReference type="ARBA" id="ARBA00022741"/>
    </source>
</evidence>
<reference evidence="6" key="2">
    <citation type="journal article" date="2021" name="PeerJ">
        <title>Extensive microbial diversity within the chicken gut microbiome revealed by metagenomics and culture.</title>
        <authorList>
            <person name="Gilroy R."/>
            <person name="Ravi A."/>
            <person name="Getino M."/>
            <person name="Pursley I."/>
            <person name="Horton D.L."/>
            <person name="Alikhan N.F."/>
            <person name="Baker D."/>
            <person name="Gharbi K."/>
            <person name="Hall N."/>
            <person name="Watson M."/>
            <person name="Adriaenssens E.M."/>
            <person name="Foster-Nyarko E."/>
            <person name="Jarju S."/>
            <person name="Secka A."/>
            <person name="Antonio M."/>
            <person name="Oren A."/>
            <person name="Chaudhuri R.R."/>
            <person name="La Ragione R."/>
            <person name="Hildebrand F."/>
            <person name="Pallen M.J."/>
        </authorList>
    </citation>
    <scope>NUCLEOTIDE SEQUENCE</scope>
    <source>
        <strain evidence="6">20514</strain>
    </source>
</reference>
<dbReference type="PANTHER" id="PTHR42960:SF1">
    <property type="entry name" value="YCF46 PROTEIN"/>
    <property type="match status" value="1"/>
</dbReference>
<dbReference type="InterPro" id="IPR052381">
    <property type="entry name" value="AAA_domain_protein"/>
</dbReference>
<accession>A0A9D9ENW8</accession>
<dbReference type="InterPro" id="IPR003959">
    <property type="entry name" value="ATPase_AAA_core"/>
</dbReference>
<dbReference type="EMBL" id="JADIMQ010000072">
    <property type="protein sequence ID" value="MBO8448584.1"/>
    <property type="molecule type" value="Genomic_DNA"/>
</dbReference>
<dbReference type="SUPFAM" id="SSF52540">
    <property type="entry name" value="P-loop containing nucleoside triphosphate hydrolases"/>
    <property type="match status" value="1"/>
</dbReference>
<proteinExistence type="inferred from homology"/>
<comment type="caution">
    <text evidence="6">The sequence shown here is derived from an EMBL/GenBank/DDBJ whole genome shotgun (WGS) entry which is preliminary data.</text>
</comment>
<evidence type="ECO:0000256" key="4">
    <source>
        <dbReference type="ARBA" id="ARBA00040480"/>
    </source>
</evidence>
<evidence type="ECO:0000313" key="6">
    <source>
        <dbReference type="EMBL" id="MBO8448584.1"/>
    </source>
</evidence>
<protein>
    <recommendedName>
        <fullName evidence="4">Uncharacterized AAA domain-containing protein ycf46</fullName>
    </recommendedName>
</protein>
<dbReference type="Proteomes" id="UP000810252">
    <property type="component" value="Unassembled WGS sequence"/>
</dbReference>
<dbReference type="Pfam" id="PF00004">
    <property type="entry name" value="AAA"/>
    <property type="match status" value="1"/>
</dbReference>
<evidence type="ECO:0000256" key="2">
    <source>
        <dbReference type="ARBA" id="ARBA00022840"/>
    </source>
</evidence>
<evidence type="ECO:0000256" key="3">
    <source>
        <dbReference type="ARBA" id="ARBA00038088"/>
    </source>
</evidence>
<dbReference type="AlphaFoldDB" id="A0A9D9ENW8"/>
<feature type="domain" description="AAA+ ATPase" evidence="5">
    <location>
        <begin position="294"/>
        <end position="435"/>
    </location>
</feature>
<dbReference type="PANTHER" id="PTHR42960">
    <property type="entry name" value="YCF46 PROTEIN"/>
    <property type="match status" value="1"/>
</dbReference>
<dbReference type="InterPro" id="IPR003593">
    <property type="entry name" value="AAA+_ATPase"/>
</dbReference>
<reference evidence="6" key="1">
    <citation type="submission" date="2020-10" db="EMBL/GenBank/DDBJ databases">
        <authorList>
            <person name="Gilroy R."/>
        </authorList>
    </citation>
    <scope>NUCLEOTIDE SEQUENCE</scope>
    <source>
        <strain evidence="6">20514</strain>
    </source>
</reference>
<evidence type="ECO:0000313" key="7">
    <source>
        <dbReference type="Proteomes" id="UP000810252"/>
    </source>
</evidence>
<dbReference type="Gene3D" id="3.40.50.300">
    <property type="entry name" value="P-loop containing nucleotide triphosphate hydrolases"/>
    <property type="match status" value="1"/>
</dbReference>
<keyword evidence="2" id="KW-0067">ATP-binding</keyword>
<dbReference type="InterPro" id="IPR027417">
    <property type="entry name" value="P-loop_NTPase"/>
</dbReference>
<comment type="similarity">
    <text evidence="3">Belongs to the AAA ATPase family. Highly divergent.</text>
</comment>
<name>A0A9D9ENW8_9BACT</name>